<name>A0A1H3RED1_9BACT</name>
<keyword evidence="1" id="KW-0732">Signal</keyword>
<comment type="caution">
    <text evidence="2">The sequence shown here is derived from an EMBL/GenBank/DDBJ whole genome shotgun (WGS) entry which is preliminary data.</text>
</comment>
<sequence length="183" mass="19916">MKKSMNINQILLALLVSVMAFGCGSKDEQDLNPDKNSSGYFLKAKVNGTLVEFKTTTLLGADLSSSIQGVYDFSASGARQVTGQSALAESISIILRETSPITEKSYVGLVPFDYGFKGVILAYSLEVEDKVYTTDVTEPNVTLEITEIKPAFVKGRFNGVVRDFLSGETKTITEGEFFVKRGN</sequence>
<dbReference type="RefSeq" id="WP_022582384.1">
    <property type="nucleotide sequence ID" value="NZ_FNQC01000008.1"/>
</dbReference>
<proteinExistence type="predicted"/>
<evidence type="ECO:0000256" key="1">
    <source>
        <dbReference type="SAM" id="SignalP"/>
    </source>
</evidence>
<dbReference type="EMBL" id="FNQC01000008">
    <property type="protein sequence ID" value="SDZ23675.1"/>
    <property type="molecule type" value="Genomic_DNA"/>
</dbReference>
<organism evidence="2 3">
    <name type="scientific">Rhodonellum ikkaensis</name>
    <dbReference type="NCBI Taxonomy" id="336829"/>
    <lineage>
        <taxon>Bacteria</taxon>
        <taxon>Pseudomonadati</taxon>
        <taxon>Bacteroidota</taxon>
        <taxon>Cytophagia</taxon>
        <taxon>Cytophagales</taxon>
        <taxon>Cytophagaceae</taxon>
        <taxon>Rhodonellum</taxon>
    </lineage>
</organism>
<evidence type="ECO:0000313" key="2">
    <source>
        <dbReference type="EMBL" id="SDZ23675.1"/>
    </source>
</evidence>
<protein>
    <submittedName>
        <fullName evidence="2">Uncharacterized protein</fullName>
    </submittedName>
</protein>
<reference evidence="2 3" key="1">
    <citation type="submission" date="2016-10" db="EMBL/GenBank/DDBJ databases">
        <authorList>
            <person name="Varghese N."/>
            <person name="Submissions S."/>
        </authorList>
    </citation>
    <scope>NUCLEOTIDE SEQUENCE [LARGE SCALE GENOMIC DNA]</scope>
    <source>
        <strain evidence="2 3">DSM 17997</strain>
    </source>
</reference>
<evidence type="ECO:0000313" key="3">
    <source>
        <dbReference type="Proteomes" id="UP000199663"/>
    </source>
</evidence>
<gene>
    <name evidence="2" type="ORF">SAMN05444412_10853</name>
</gene>
<keyword evidence="3" id="KW-1185">Reference proteome</keyword>
<feature type="signal peptide" evidence="1">
    <location>
        <begin position="1"/>
        <end position="22"/>
    </location>
</feature>
<accession>A0A1H3RED1</accession>
<dbReference type="Proteomes" id="UP000199663">
    <property type="component" value="Unassembled WGS sequence"/>
</dbReference>
<dbReference type="PROSITE" id="PS51257">
    <property type="entry name" value="PROKAR_LIPOPROTEIN"/>
    <property type="match status" value="1"/>
</dbReference>
<feature type="chain" id="PRO_5045231850" evidence="1">
    <location>
        <begin position="23"/>
        <end position="183"/>
    </location>
</feature>